<name>A0ABP8PGY1_9ACTN</name>
<dbReference type="Proteomes" id="UP001500503">
    <property type="component" value="Unassembled WGS sequence"/>
</dbReference>
<reference evidence="2" key="1">
    <citation type="journal article" date="2019" name="Int. J. Syst. Evol. Microbiol.">
        <title>The Global Catalogue of Microorganisms (GCM) 10K type strain sequencing project: providing services to taxonomists for standard genome sequencing and annotation.</title>
        <authorList>
            <consortium name="The Broad Institute Genomics Platform"/>
            <consortium name="The Broad Institute Genome Sequencing Center for Infectious Disease"/>
            <person name="Wu L."/>
            <person name="Ma J."/>
        </authorList>
    </citation>
    <scope>NUCLEOTIDE SEQUENCE [LARGE SCALE GENOMIC DNA]</scope>
    <source>
        <strain evidence="2">JCM 17933</strain>
    </source>
</reference>
<gene>
    <name evidence="1" type="ORF">GCM10023191_011580</name>
</gene>
<evidence type="ECO:0000313" key="1">
    <source>
        <dbReference type="EMBL" id="GAA4486049.1"/>
    </source>
</evidence>
<dbReference type="EMBL" id="BAABHF010000010">
    <property type="protein sequence ID" value="GAA4486049.1"/>
    <property type="molecule type" value="Genomic_DNA"/>
</dbReference>
<accession>A0ABP8PGY1</accession>
<organism evidence="1 2">
    <name type="scientific">Actinoallomurus oryzae</name>
    <dbReference type="NCBI Taxonomy" id="502180"/>
    <lineage>
        <taxon>Bacteria</taxon>
        <taxon>Bacillati</taxon>
        <taxon>Actinomycetota</taxon>
        <taxon>Actinomycetes</taxon>
        <taxon>Streptosporangiales</taxon>
        <taxon>Thermomonosporaceae</taxon>
        <taxon>Actinoallomurus</taxon>
    </lineage>
</organism>
<evidence type="ECO:0008006" key="3">
    <source>
        <dbReference type="Google" id="ProtNLM"/>
    </source>
</evidence>
<dbReference type="RefSeq" id="WP_345458363.1">
    <property type="nucleotide sequence ID" value="NZ_BAABHF010000010.1"/>
</dbReference>
<sequence length="133" mass="14503">MSFSNPSPPFDSSESEVTDATLADELEARRKLTEGVAYVYVPTQPGETTNGPQAVRFELRRLSDGNAGLPVFTAPELLIAQLGEFQPWKRIAVLDLLIQVSAAHVPVAVNPVVGDDADRWTAADIEAWKRDGR</sequence>
<proteinExistence type="predicted"/>
<evidence type="ECO:0000313" key="2">
    <source>
        <dbReference type="Proteomes" id="UP001500503"/>
    </source>
</evidence>
<comment type="caution">
    <text evidence="1">The sequence shown here is derived from an EMBL/GenBank/DDBJ whole genome shotgun (WGS) entry which is preliminary data.</text>
</comment>
<protein>
    <recommendedName>
        <fullName evidence="3">SseB protein N-terminal domain-containing protein</fullName>
    </recommendedName>
</protein>
<keyword evidence="2" id="KW-1185">Reference proteome</keyword>